<dbReference type="InterPro" id="IPR002645">
    <property type="entry name" value="STAS_dom"/>
</dbReference>
<evidence type="ECO:0000256" key="2">
    <source>
        <dbReference type="ARBA" id="ARBA00022692"/>
    </source>
</evidence>
<comment type="subcellular location">
    <subcellularLocation>
        <location evidence="1">Membrane</location>
        <topology evidence="1">Multi-pass membrane protein</topology>
    </subcellularLocation>
</comment>
<feature type="transmembrane region" description="Helical" evidence="5">
    <location>
        <begin position="179"/>
        <end position="197"/>
    </location>
</feature>
<organism evidence="7 8">
    <name type="scientific">Microlunatus panaciterrae</name>
    <dbReference type="NCBI Taxonomy" id="400768"/>
    <lineage>
        <taxon>Bacteria</taxon>
        <taxon>Bacillati</taxon>
        <taxon>Actinomycetota</taxon>
        <taxon>Actinomycetes</taxon>
        <taxon>Propionibacteriales</taxon>
        <taxon>Propionibacteriaceae</taxon>
        <taxon>Microlunatus</taxon>
    </lineage>
</organism>
<evidence type="ECO:0000313" key="7">
    <source>
        <dbReference type="EMBL" id="MBM7797160.1"/>
    </source>
</evidence>
<feature type="transmembrane region" description="Helical" evidence="5">
    <location>
        <begin position="21"/>
        <end position="41"/>
    </location>
</feature>
<dbReference type="NCBIfam" id="TIGR00815">
    <property type="entry name" value="sulP"/>
    <property type="match status" value="1"/>
</dbReference>
<dbReference type="RefSeq" id="WP_338041078.1">
    <property type="nucleotide sequence ID" value="NZ_BAAAQP010000003.1"/>
</dbReference>
<evidence type="ECO:0000313" key="8">
    <source>
        <dbReference type="Proteomes" id="UP000704762"/>
    </source>
</evidence>
<accession>A0ABS2RDT5</accession>
<reference evidence="7 8" key="1">
    <citation type="submission" date="2021-01" db="EMBL/GenBank/DDBJ databases">
        <title>Sequencing the genomes of 1000 actinobacteria strains.</title>
        <authorList>
            <person name="Klenk H.-P."/>
        </authorList>
    </citation>
    <scope>NUCLEOTIDE SEQUENCE [LARGE SCALE GENOMIC DNA]</scope>
    <source>
        <strain evidence="7 8">DSM 18662</strain>
    </source>
</reference>
<feature type="transmembrane region" description="Helical" evidence="5">
    <location>
        <begin position="353"/>
        <end position="372"/>
    </location>
</feature>
<feature type="domain" description="STAS" evidence="6">
    <location>
        <begin position="439"/>
        <end position="554"/>
    </location>
</feature>
<dbReference type="PROSITE" id="PS50801">
    <property type="entry name" value="STAS"/>
    <property type="match status" value="1"/>
</dbReference>
<keyword evidence="3 5" id="KW-1133">Transmembrane helix</keyword>
<keyword evidence="8" id="KW-1185">Reference proteome</keyword>
<feature type="transmembrane region" description="Helical" evidence="5">
    <location>
        <begin position="209"/>
        <end position="231"/>
    </location>
</feature>
<dbReference type="Proteomes" id="UP000704762">
    <property type="component" value="Unassembled WGS sequence"/>
</dbReference>
<dbReference type="Gene3D" id="3.30.750.24">
    <property type="entry name" value="STAS domain"/>
    <property type="match status" value="1"/>
</dbReference>
<feature type="transmembrane region" description="Helical" evidence="5">
    <location>
        <begin position="134"/>
        <end position="153"/>
    </location>
</feature>
<dbReference type="PANTHER" id="PTHR11814">
    <property type="entry name" value="SULFATE TRANSPORTER"/>
    <property type="match status" value="1"/>
</dbReference>
<evidence type="ECO:0000259" key="6">
    <source>
        <dbReference type="PROSITE" id="PS50801"/>
    </source>
</evidence>
<evidence type="ECO:0000256" key="3">
    <source>
        <dbReference type="ARBA" id="ARBA00022989"/>
    </source>
</evidence>
<evidence type="ECO:0000256" key="4">
    <source>
        <dbReference type="ARBA" id="ARBA00023136"/>
    </source>
</evidence>
<feature type="transmembrane region" description="Helical" evidence="5">
    <location>
        <begin position="104"/>
        <end position="122"/>
    </location>
</feature>
<evidence type="ECO:0000256" key="1">
    <source>
        <dbReference type="ARBA" id="ARBA00004141"/>
    </source>
</evidence>
<sequence length="575" mass="61153">MRVVQRGMPGLWRLMHYRRTWLRGDLLAGVTVAAYLVPQVMAYAEVAGLPAVSGLWACVGPLMIYAVLGSSPQLSIGPESTTALMTAAAVGVMVSGHAERHAEVAAALAIAVGGVCLLGWIGRLGFLANLLSRPVLVGYMAGIAVLMIVSQFGKLTGTEVAGTSTLAELRSIGTQLGRIQWPTLAMSIGVLVVLLAIRRWLPRLPGPLIGMLLAAGVTWLFGLKAYGISTIGQIPRGLPSPAVPSFSGLEMVTLIPAALGVAVVGYTDNVLTGRAFAAKRHEQVDGNQEFLALGAANISAGLLHGFPVSSSGSRTVLGDIMGSRSQLFSLVSLATVLATMFFLSPVLAAFPKAALGAVVVYAAIQLIDIAELRRIGRFRRSELMLALATTVSVLVFNVLYGIGVAIALSLLDLLRRIVNPHDGILGYVPGLPGMHDVDDYATGRQVPGLVVYRYDSPLFFANAENFKNRVMAAVEASDTPVEWFLLNAEANVEVDLTAVDVLDEVRRILESQGIVFAMARVKQDMRDALAAAGFVQRLGDDRIFMTLPTAVEAYIAWYRQKHGTAPAGLEHPPAR</sequence>
<feature type="transmembrane region" description="Helical" evidence="5">
    <location>
        <begin position="327"/>
        <end position="347"/>
    </location>
</feature>
<dbReference type="CDD" id="cd07042">
    <property type="entry name" value="STAS_SulP_like_sulfate_transporter"/>
    <property type="match status" value="1"/>
</dbReference>
<feature type="transmembrane region" description="Helical" evidence="5">
    <location>
        <begin position="384"/>
        <end position="411"/>
    </location>
</feature>
<feature type="transmembrane region" description="Helical" evidence="5">
    <location>
        <begin position="80"/>
        <end position="98"/>
    </location>
</feature>
<gene>
    <name evidence="7" type="ORF">JOE57_000081</name>
</gene>
<protein>
    <submittedName>
        <fullName evidence="7">SulP family sulfate permease</fullName>
    </submittedName>
</protein>
<feature type="transmembrane region" description="Helical" evidence="5">
    <location>
        <begin position="251"/>
        <end position="271"/>
    </location>
</feature>
<proteinExistence type="predicted"/>
<dbReference type="EMBL" id="JAFBCF010000001">
    <property type="protein sequence ID" value="MBM7797160.1"/>
    <property type="molecule type" value="Genomic_DNA"/>
</dbReference>
<comment type="caution">
    <text evidence="7">The sequence shown here is derived from an EMBL/GenBank/DDBJ whole genome shotgun (WGS) entry which is preliminary data.</text>
</comment>
<name>A0ABS2RDT5_9ACTN</name>
<dbReference type="Pfam" id="PF00916">
    <property type="entry name" value="Sulfate_transp"/>
    <property type="match status" value="1"/>
</dbReference>
<dbReference type="InterPro" id="IPR036513">
    <property type="entry name" value="STAS_dom_sf"/>
</dbReference>
<dbReference type="InterPro" id="IPR011547">
    <property type="entry name" value="SLC26A/SulP_dom"/>
</dbReference>
<dbReference type="SUPFAM" id="SSF52091">
    <property type="entry name" value="SpoIIaa-like"/>
    <property type="match status" value="1"/>
</dbReference>
<dbReference type="Pfam" id="PF01740">
    <property type="entry name" value="STAS"/>
    <property type="match status" value="1"/>
</dbReference>
<keyword evidence="4 5" id="KW-0472">Membrane</keyword>
<dbReference type="InterPro" id="IPR001902">
    <property type="entry name" value="SLC26A/SulP_fam"/>
</dbReference>
<keyword evidence="2 5" id="KW-0812">Transmembrane</keyword>
<feature type="transmembrane region" description="Helical" evidence="5">
    <location>
        <begin position="47"/>
        <end position="68"/>
    </location>
</feature>
<evidence type="ECO:0000256" key="5">
    <source>
        <dbReference type="SAM" id="Phobius"/>
    </source>
</evidence>